<dbReference type="EMBL" id="UIDD01000006">
    <property type="protein sequence ID" value="SUQ62503.1"/>
    <property type="molecule type" value="Genomic_DNA"/>
</dbReference>
<reference evidence="2" key="1">
    <citation type="submission" date="2018-07" db="EMBL/GenBank/DDBJ databases">
        <authorList>
            <person name="Blom J."/>
        </authorList>
    </citation>
    <scope>NUCLEOTIDE SEQUENCE [LARGE SCALE GENOMIC DNA]</scope>
    <source>
        <strain evidence="2">CCOS 864</strain>
    </source>
</reference>
<gene>
    <name evidence="1" type="ORF">CCOS864_01947</name>
</gene>
<dbReference type="RefSeq" id="WP_115086131.1">
    <property type="nucleotide sequence ID" value="NZ_CBCSFG010000029.1"/>
</dbReference>
<name>A0A380SXL8_9PSED</name>
<dbReference type="AlphaFoldDB" id="A0A380SXL8"/>
<dbReference type="Proteomes" id="UP000255177">
    <property type="component" value="Unassembled WGS sequence"/>
</dbReference>
<keyword evidence="2" id="KW-1185">Reference proteome</keyword>
<accession>A0A380SXL8</accession>
<proteinExistence type="predicted"/>
<organism evidence="1 2">
    <name type="scientific">Pseudomonas wadenswilerensis</name>
    <dbReference type="NCBI Taxonomy" id="1785161"/>
    <lineage>
        <taxon>Bacteria</taxon>
        <taxon>Pseudomonadati</taxon>
        <taxon>Pseudomonadota</taxon>
        <taxon>Gammaproteobacteria</taxon>
        <taxon>Pseudomonadales</taxon>
        <taxon>Pseudomonadaceae</taxon>
        <taxon>Pseudomonas</taxon>
    </lineage>
</organism>
<sequence length="392" mass="43847">MLIQSPEFPDWGKVKAHFGLVGDSAALEIERAIYDNTRKRLKKNDKDLRSALRQWIGAQAVVAGMLAFIAATGCNLSVAQNLEVDTLKFIPSTQGKRFSGTKARAGGKTVNPEFGVRFTPVFKKYLELRKWVLNGSDSALVFPIYSQEYGKSSVGSQQIARLKTYFAKALPKTAWVTPTQWRKNVSYQYVKLSGGDMALTAEKLGNTEDTVRQSYSRPALEDFAAEMAGFFELMHQAAIDRTRSKERIPVRIIEERRLEATTGTGLCEKTPEAEPERAQGFTALAPAPACRDPETCLFCAHYAVHADEEDIRRLLSLRYLIHATKAKQPIDHWQNKFSPTVHRIDEVLSAIRDADPGSAETINRVRIEVECGELDDFWAIHFDTFVTLGAVS</sequence>
<evidence type="ECO:0000313" key="1">
    <source>
        <dbReference type="EMBL" id="SUQ62503.1"/>
    </source>
</evidence>
<evidence type="ECO:0000313" key="2">
    <source>
        <dbReference type="Proteomes" id="UP000255177"/>
    </source>
</evidence>
<protein>
    <submittedName>
        <fullName evidence="1">Uncharacterized protein</fullName>
    </submittedName>
</protein>